<reference evidence="1 2" key="1">
    <citation type="submission" date="2011-01" db="EMBL/GenBank/DDBJ databases">
        <authorList>
            <person name="Muzny D."/>
            <person name="Qin X."/>
            <person name="Deng J."/>
            <person name="Jiang H."/>
            <person name="Liu Y."/>
            <person name="Qu J."/>
            <person name="Song X.-Z."/>
            <person name="Zhang L."/>
            <person name="Thornton R."/>
            <person name="Coyle M."/>
            <person name="Francisco L."/>
            <person name="Jackson L."/>
            <person name="Javaid M."/>
            <person name="Korchina V."/>
            <person name="Kovar C."/>
            <person name="Mata R."/>
            <person name="Mathew T."/>
            <person name="Ngo R."/>
            <person name="Nguyen L."/>
            <person name="Nguyen N."/>
            <person name="Okwuonu G."/>
            <person name="Ongeri F."/>
            <person name="Pham C."/>
            <person name="Simmons D."/>
            <person name="Wilczek-Boney K."/>
            <person name="Hale W."/>
            <person name="Jakkamsetti A."/>
            <person name="Pham P."/>
            <person name="Ruth R."/>
            <person name="San Lucas F."/>
            <person name="Warren J."/>
            <person name="Zhang J."/>
            <person name="Zhao Z."/>
            <person name="Zhou C."/>
            <person name="Zhu D."/>
            <person name="Lee S."/>
            <person name="Bess C."/>
            <person name="Blankenburg K."/>
            <person name="Forbes L."/>
            <person name="Fu Q."/>
            <person name="Gubbala S."/>
            <person name="Hirani K."/>
            <person name="Jayaseelan J.C."/>
            <person name="Lara F."/>
            <person name="Munidasa M."/>
            <person name="Palculict T."/>
            <person name="Patil S."/>
            <person name="Pu L.-L."/>
            <person name="Saada N."/>
            <person name="Tang L."/>
            <person name="Weissenberger G."/>
            <person name="Zhu Y."/>
            <person name="Hemphill L."/>
            <person name="Shang Y."/>
            <person name="Youmans B."/>
            <person name="Ayvaz T."/>
            <person name="Ross M."/>
            <person name="Santibanez J."/>
            <person name="Aqrawi P."/>
            <person name="Gross S."/>
            <person name="Joshi V."/>
            <person name="Fowler G."/>
            <person name="Nazareth L."/>
            <person name="Reid J."/>
            <person name="Worley K."/>
            <person name="Petrosino J."/>
            <person name="Highlander S."/>
            <person name="Gibbs R."/>
        </authorList>
    </citation>
    <scope>NUCLEOTIDE SEQUENCE [LARGE SCALE GENOMIC DNA]</scope>
    <source>
        <strain evidence="1 2">ATCC 33394</strain>
    </source>
</reference>
<organism evidence="1 2">
    <name type="scientific">Kingella denitrificans ATCC 33394</name>
    <dbReference type="NCBI Taxonomy" id="888741"/>
    <lineage>
        <taxon>Bacteria</taxon>
        <taxon>Pseudomonadati</taxon>
        <taxon>Pseudomonadota</taxon>
        <taxon>Betaproteobacteria</taxon>
        <taxon>Neisseriales</taxon>
        <taxon>Neisseriaceae</taxon>
        <taxon>Kingella</taxon>
    </lineage>
</organism>
<evidence type="ECO:0000313" key="2">
    <source>
        <dbReference type="Proteomes" id="UP000004088"/>
    </source>
</evidence>
<dbReference type="HOGENOM" id="CLU_3234752_0_0_4"/>
<evidence type="ECO:0000313" key="1">
    <source>
        <dbReference type="EMBL" id="EGC17996.1"/>
    </source>
</evidence>
<comment type="caution">
    <text evidence="1">The sequence shown here is derived from an EMBL/GenBank/DDBJ whole genome shotgun (WGS) entry which is preliminary data.</text>
</comment>
<accession>F0EXG6</accession>
<protein>
    <submittedName>
        <fullName evidence="1">Uncharacterized protein</fullName>
    </submittedName>
</protein>
<proteinExistence type="predicted"/>
<dbReference type="STRING" id="888741.HMPREF9098_0549"/>
<keyword evidence="2" id="KW-1185">Reference proteome</keyword>
<dbReference type="Proteomes" id="UP000004088">
    <property type="component" value="Unassembled WGS sequence"/>
</dbReference>
<gene>
    <name evidence="1" type="ORF">HMPREF9098_0549</name>
</gene>
<name>F0EXG6_9NEIS</name>
<dbReference type="AlphaFoldDB" id="F0EXG6"/>
<sequence length="43" mass="4627">MNLRSAGCFSIPKEPPKPVLPNRQSAGCFCYNTASSVTLRTSP</sequence>
<dbReference type="EMBL" id="AEWV01000008">
    <property type="protein sequence ID" value="EGC17996.1"/>
    <property type="molecule type" value="Genomic_DNA"/>
</dbReference>